<dbReference type="GO" id="GO:0042597">
    <property type="term" value="C:periplasmic space"/>
    <property type="evidence" value="ECO:0007669"/>
    <property type="project" value="InterPro"/>
</dbReference>
<reference evidence="2 3" key="1">
    <citation type="submission" date="2017-09" db="EMBL/GenBank/DDBJ databases">
        <title>Genomics of the genus Arcobacter.</title>
        <authorList>
            <person name="Perez-Cataluna A."/>
            <person name="Figueras M.J."/>
            <person name="Salas-Masso N."/>
        </authorList>
    </citation>
    <scope>NUCLEOTIDE SEQUENCE [LARGE SCALE GENOMIC DNA]</scope>
    <source>
        <strain evidence="2 3">F156-34</strain>
    </source>
</reference>
<dbReference type="RefSeq" id="WP_129062369.1">
    <property type="nucleotide sequence ID" value="NZ_NXIE01000005.1"/>
</dbReference>
<evidence type="ECO:0000313" key="2">
    <source>
        <dbReference type="EMBL" id="RXK11917.1"/>
    </source>
</evidence>
<comment type="caution">
    <text evidence="2">The sequence shown here is derived from an EMBL/GenBank/DDBJ whole genome shotgun (WGS) entry which is preliminary data.</text>
</comment>
<accession>A0A4Q1ATW1</accession>
<evidence type="ECO:0000313" key="3">
    <source>
        <dbReference type="Proteomes" id="UP000289718"/>
    </source>
</evidence>
<dbReference type="InterPro" id="IPR012899">
    <property type="entry name" value="LTXXQ"/>
</dbReference>
<dbReference type="OrthoDB" id="5349328at2"/>
<dbReference type="Gene3D" id="1.20.120.1490">
    <property type="match status" value="1"/>
</dbReference>
<organism evidence="2 3">
    <name type="scientific">Halarcobacter mediterraneus</name>
    <dbReference type="NCBI Taxonomy" id="2023153"/>
    <lineage>
        <taxon>Bacteria</taxon>
        <taxon>Pseudomonadati</taxon>
        <taxon>Campylobacterota</taxon>
        <taxon>Epsilonproteobacteria</taxon>
        <taxon>Campylobacterales</taxon>
        <taxon>Arcobacteraceae</taxon>
        <taxon>Halarcobacter</taxon>
    </lineage>
</organism>
<feature type="chain" id="PRO_5020783022" evidence="1">
    <location>
        <begin position="23"/>
        <end position="160"/>
    </location>
</feature>
<dbReference type="EMBL" id="NXIE01000005">
    <property type="protein sequence ID" value="RXK11917.1"/>
    <property type="molecule type" value="Genomic_DNA"/>
</dbReference>
<sequence length="160" mass="18760">MKTTKILRTVALAGLLTTGLYAKGSCSEKGFNDRKGFSKSKMFSKRNTDNNILGIIKKLDLTKDQREEIANIKKDIMKNRVSLDSAFTKKDFDKKKYIDLMEQKRDNMIKSKAEMIDRIHSVLTDKQKEQFKVLLDLQKEKRDSRMERRMNFDKNCNGRR</sequence>
<dbReference type="AlphaFoldDB" id="A0A4Q1ATW1"/>
<feature type="signal peptide" evidence="1">
    <location>
        <begin position="1"/>
        <end position="22"/>
    </location>
</feature>
<dbReference type="Proteomes" id="UP000289718">
    <property type="component" value="Unassembled WGS sequence"/>
</dbReference>
<evidence type="ECO:0000256" key="1">
    <source>
        <dbReference type="SAM" id="SignalP"/>
    </source>
</evidence>
<protein>
    <submittedName>
        <fullName evidence="2">Uncharacterized protein</fullName>
    </submittedName>
</protein>
<keyword evidence="3" id="KW-1185">Reference proteome</keyword>
<dbReference type="Pfam" id="PF07813">
    <property type="entry name" value="LTXXQ"/>
    <property type="match status" value="1"/>
</dbReference>
<keyword evidence="1" id="KW-0732">Signal</keyword>
<name>A0A4Q1ATW1_9BACT</name>
<gene>
    <name evidence="2" type="ORF">CP965_12105</name>
</gene>
<proteinExistence type="predicted"/>